<dbReference type="CDD" id="cd06421">
    <property type="entry name" value="CESA_CelA_like"/>
    <property type="match status" value="1"/>
</dbReference>
<dbReference type="RefSeq" id="XP_007675690.1">
    <property type="nucleotide sequence ID" value="XM_007677500.1"/>
</dbReference>
<sequence>MLTAKRLSWGLMPPTALLALTSMLAYFGFRIYTLVYAQALRALAWRPPNRPRRRLSGDNVPTVDVLITCCNEDIDVILDTVRAACLSDYPQDRFRVFLCDDGRSESVYKSVVALRETYPNINYTSRPKPDVPDYKAGNLNNVASPSEYVAGLDADMICMPHWLRAQLPHLIDDPSVAMTCPPQTFYDTPTNDPLTQNMLQFAGLTEAVNDSLGHADCLGSGYVVRRTAVEGIGGFPVESVSEDVCCSAKLLGAGWKTVFVQEFLQYGSVPESYYAHVKQRTRWWVGHIQTAILFRFRTSRKYAKHLNLVQRLTGITFDLRQWVQIPLALSYFFVPLALYAGYPLVIWTSAFQLQWLIRLICIWATCHWIHQMVMGWIAGIGNGRYDIRITSYDAELEQWLLPYVLSAFVQSFLLPKRLGGRSTGFKSTGSILDALHERDAQRRAHVFKRLYAILWVQRGIFHAVFVVVCLGGVALTCIRSVYPNISSAYPLTQTTYGNQLIYLVTRIGWPPLVWLQFLQAALVPPLYAIFPPSVKPREELLDRDPKTNVAYPKPMATRLKRSAWDFWRYMRASLAMVYCIFLFTISWFLFGTNIASDQHTSPW</sequence>
<dbReference type="eggNOG" id="ENOG502QVIM">
    <property type="taxonomic scope" value="Eukaryota"/>
</dbReference>
<evidence type="ECO:0000256" key="7">
    <source>
        <dbReference type="SAM" id="Phobius"/>
    </source>
</evidence>
<evidence type="ECO:0000313" key="9">
    <source>
        <dbReference type="EMBL" id="EMC97187.1"/>
    </source>
</evidence>
<evidence type="ECO:0000256" key="6">
    <source>
        <dbReference type="ARBA" id="ARBA00023136"/>
    </source>
</evidence>
<keyword evidence="5 7" id="KW-1133">Transmembrane helix</keyword>
<dbReference type="InterPro" id="IPR001173">
    <property type="entry name" value="Glyco_trans_2-like"/>
</dbReference>
<accession>M2LRT9</accession>
<feature type="domain" description="Glycosyltransferase 2-like" evidence="8">
    <location>
        <begin position="149"/>
        <end position="341"/>
    </location>
</feature>
<dbReference type="Proteomes" id="UP000011761">
    <property type="component" value="Unassembled WGS sequence"/>
</dbReference>
<evidence type="ECO:0000256" key="2">
    <source>
        <dbReference type="ARBA" id="ARBA00022676"/>
    </source>
</evidence>
<dbReference type="Pfam" id="PF13632">
    <property type="entry name" value="Glyco_trans_2_3"/>
    <property type="match status" value="1"/>
</dbReference>
<dbReference type="GeneID" id="19108352"/>
<evidence type="ECO:0000256" key="4">
    <source>
        <dbReference type="ARBA" id="ARBA00022692"/>
    </source>
</evidence>
<dbReference type="HOGENOM" id="CLU_016061_0_1_1"/>
<name>M2LRT9_BAUPA</name>
<organism evidence="9 10">
    <name type="scientific">Baudoinia panamericana (strain UAMH 10762)</name>
    <name type="common">Angels' share fungus</name>
    <name type="synonym">Baudoinia compniacensis (strain UAMH 10762)</name>
    <dbReference type="NCBI Taxonomy" id="717646"/>
    <lineage>
        <taxon>Eukaryota</taxon>
        <taxon>Fungi</taxon>
        <taxon>Dikarya</taxon>
        <taxon>Ascomycota</taxon>
        <taxon>Pezizomycotina</taxon>
        <taxon>Dothideomycetes</taxon>
        <taxon>Dothideomycetidae</taxon>
        <taxon>Mycosphaerellales</taxon>
        <taxon>Teratosphaeriaceae</taxon>
        <taxon>Baudoinia</taxon>
    </lineage>
</organism>
<keyword evidence="3 9" id="KW-0808">Transferase</keyword>
<comment type="subcellular location">
    <subcellularLocation>
        <location evidence="1">Membrane</location>
        <topology evidence="1">Multi-pass membrane protein</topology>
    </subcellularLocation>
</comment>
<dbReference type="PANTHER" id="PTHR43867:SF2">
    <property type="entry name" value="CELLULOSE SYNTHASE CATALYTIC SUBUNIT A [UDP-FORMING]"/>
    <property type="match status" value="1"/>
</dbReference>
<feature type="transmembrane region" description="Helical" evidence="7">
    <location>
        <begin position="459"/>
        <end position="482"/>
    </location>
</feature>
<keyword evidence="2" id="KW-0328">Glycosyltransferase</keyword>
<dbReference type="SUPFAM" id="SSF53448">
    <property type="entry name" value="Nucleotide-diphospho-sugar transferases"/>
    <property type="match status" value="1"/>
</dbReference>
<dbReference type="EMBL" id="KB445554">
    <property type="protein sequence ID" value="EMC97187.1"/>
    <property type="molecule type" value="Genomic_DNA"/>
</dbReference>
<feature type="transmembrane region" description="Helical" evidence="7">
    <location>
        <begin position="328"/>
        <end position="348"/>
    </location>
</feature>
<dbReference type="InterPro" id="IPR029044">
    <property type="entry name" value="Nucleotide-diphossugar_trans"/>
</dbReference>
<evidence type="ECO:0000256" key="5">
    <source>
        <dbReference type="ARBA" id="ARBA00022989"/>
    </source>
</evidence>
<dbReference type="GO" id="GO:0016020">
    <property type="term" value="C:membrane"/>
    <property type="evidence" value="ECO:0007669"/>
    <property type="project" value="UniProtKB-SubCell"/>
</dbReference>
<feature type="transmembrane region" description="Helical" evidence="7">
    <location>
        <begin position="355"/>
        <end position="379"/>
    </location>
</feature>
<keyword evidence="6 7" id="KW-0472">Membrane</keyword>
<keyword evidence="4 7" id="KW-0812">Transmembrane</keyword>
<reference evidence="9 10" key="1">
    <citation type="journal article" date="2012" name="PLoS Pathog.">
        <title>Diverse lifestyles and strategies of plant pathogenesis encoded in the genomes of eighteen Dothideomycetes fungi.</title>
        <authorList>
            <person name="Ohm R.A."/>
            <person name="Feau N."/>
            <person name="Henrissat B."/>
            <person name="Schoch C.L."/>
            <person name="Horwitz B.A."/>
            <person name="Barry K.W."/>
            <person name="Condon B.J."/>
            <person name="Copeland A.C."/>
            <person name="Dhillon B."/>
            <person name="Glaser F."/>
            <person name="Hesse C.N."/>
            <person name="Kosti I."/>
            <person name="LaButti K."/>
            <person name="Lindquist E.A."/>
            <person name="Lucas S."/>
            <person name="Salamov A.A."/>
            <person name="Bradshaw R.E."/>
            <person name="Ciuffetti L."/>
            <person name="Hamelin R.C."/>
            <person name="Kema G.H.J."/>
            <person name="Lawrence C."/>
            <person name="Scott J.A."/>
            <person name="Spatafora J.W."/>
            <person name="Turgeon B.G."/>
            <person name="de Wit P.J.G.M."/>
            <person name="Zhong S."/>
            <person name="Goodwin S.B."/>
            <person name="Grigoriev I.V."/>
        </authorList>
    </citation>
    <scope>NUCLEOTIDE SEQUENCE [LARGE SCALE GENOMIC DNA]</scope>
    <source>
        <strain evidence="9 10">UAMH 10762</strain>
    </source>
</reference>
<evidence type="ECO:0000256" key="1">
    <source>
        <dbReference type="ARBA" id="ARBA00004141"/>
    </source>
</evidence>
<dbReference type="KEGG" id="bcom:BAUCODRAFT_138544"/>
<feature type="transmembrane region" description="Helical" evidence="7">
    <location>
        <begin position="569"/>
        <end position="590"/>
    </location>
</feature>
<proteinExistence type="predicted"/>
<dbReference type="OrthoDB" id="72851at2759"/>
<evidence type="ECO:0000256" key="3">
    <source>
        <dbReference type="ARBA" id="ARBA00022679"/>
    </source>
</evidence>
<keyword evidence="10" id="KW-1185">Reference proteome</keyword>
<evidence type="ECO:0000313" key="10">
    <source>
        <dbReference type="Proteomes" id="UP000011761"/>
    </source>
</evidence>
<dbReference type="AlphaFoldDB" id="M2LRT9"/>
<dbReference type="GO" id="GO:0016757">
    <property type="term" value="F:glycosyltransferase activity"/>
    <property type="evidence" value="ECO:0007669"/>
    <property type="project" value="UniProtKB-KW"/>
</dbReference>
<evidence type="ECO:0000259" key="8">
    <source>
        <dbReference type="Pfam" id="PF13632"/>
    </source>
</evidence>
<dbReference type="InterPro" id="IPR050321">
    <property type="entry name" value="Glycosyltr_2/OpgH_subfam"/>
</dbReference>
<dbReference type="OMA" id="CCNEDID"/>
<gene>
    <name evidence="9" type="ORF">BAUCODRAFT_138544</name>
</gene>
<dbReference type="Gene3D" id="3.90.550.10">
    <property type="entry name" value="Spore Coat Polysaccharide Biosynthesis Protein SpsA, Chain A"/>
    <property type="match status" value="1"/>
</dbReference>
<dbReference type="PANTHER" id="PTHR43867">
    <property type="entry name" value="CELLULOSE SYNTHASE CATALYTIC SUBUNIT A [UDP-FORMING]"/>
    <property type="match status" value="1"/>
</dbReference>
<protein>
    <submittedName>
        <fullName evidence="9">Glycosyltransferase family 2 protein</fullName>
    </submittedName>
</protein>